<dbReference type="KEGG" id="vg:35382333"/>
<dbReference type="GeneID" id="35382333"/>
<organism evidence="1">
    <name type="scientific">Orpheovirus IHUMI-LCC2</name>
    <dbReference type="NCBI Taxonomy" id="2023057"/>
    <lineage>
        <taxon>Viruses</taxon>
        <taxon>Varidnaviria</taxon>
        <taxon>Bamfordvirae</taxon>
        <taxon>Nucleocytoviricota</taxon>
        <taxon>Megaviricetes</taxon>
        <taxon>Pimascovirales</taxon>
        <taxon>Ocovirineae</taxon>
        <taxon>Orpheoviridae</taxon>
        <taxon>Alphaorpheovirus</taxon>
        <taxon>Alphaorpheovirus massiliense</taxon>
    </lineage>
</organism>
<gene>
    <name evidence="1" type="ORF">ORPV_534</name>
</gene>
<sequence length="160" mass="18712">MINWNYTNNIFGDLDTIVNDLDSIPHYVDKDVHDVVNPSNFFDIIYEIDKFKGDKYTYKCCKIVVEGDEDYGMRREWIGKDGKLQYWIYEDGYAVIWELGSKFLILGNGGCHPFIVTNTFQFYNTDGSTFEDIDFPSLTLDGIKELTKSKLFTYIFSQMH</sequence>
<protein>
    <submittedName>
        <fullName evidence="1">Uncharacterized protein</fullName>
    </submittedName>
</protein>
<name>A0A2I2L4H7_9VIRU</name>
<reference evidence="1" key="1">
    <citation type="submission" date="2017-08" db="EMBL/GenBank/DDBJ databases">
        <authorList>
            <consortium name="Urmite Genomes"/>
        </authorList>
    </citation>
    <scope>NUCLEOTIDE SEQUENCE [LARGE SCALE GENOMIC DNA]</scope>
    <source>
        <strain evidence="1">IHUMI-LCC2</strain>
    </source>
</reference>
<proteinExistence type="predicted"/>
<dbReference type="RefSeq" id="YP_009448740.1">
    <property type="nucleotide sequence ID" value="NC_036594.1"/>
</dbReference>
<dbReference type="EMBL" id="LT906555">
    <property type="protein sequence ID" value="SNW62438.1"/>
    <property type="molecule type" value="Genomic_DNA"/>
</dbReference>
<accession>A0A2I2L4H7</accession>
<dbReference type="Proteomes" id="UP000236316">
    <property type="component" value="Segment"/>
</dbReference>
<evidence type="ECO:0000313" key="2">
    <source>
        <dbReference type="Proteomes" id="UP000236316"/>
    </source>
</evidence>
<keyword evidence="2" id="KW-1185">Reference proteome</keyword>
<evidence type="ECO:0000313" key="1">
    <source>
        <dbReference type="EMBL" id="SNW62438.1"/>
    </source>
</evidence>